<evidence type="ECO:0000256" key="3">
    <source>
        <dbReference type="ARBA" id="ARBA00022692"/>
    </source>
</evidence>
<feature type="transmembrane region" description="Helical" evidence="6">
    <location>
        <begin position="781"/>
        <end position="802"/>
    </location>
</feature>
<dbReference type="InterPro" id="IPR051717">
    <property type="entry name" value="MFS_MFSD6"/>
</dbReference>
<comment type="subcellular location">
    <subcellularLocation>
        <location evidence="1">Membrane</location>
        <topology evidence="1">Multi-pass membrane protein</topology>
    </subcellularLocation>
</comment>
<dbReference type="PROSITE" id="PS50850">
    <property type="entry name" value="MFS"/>
    <property type="match status" value="1"/>
</dbReference>
<feature type="transmembrane region" description="Helical" evidence="6">
    <location>
        <begin position="458"/>
        <end position="477"/>
    </location>
</feature>
<evidence type="ECO:0000259" key="7">
    <source>
        <dbReference type="PROSITE" id="PS50850"/>
    </source>
</evidence>
<dbReference type="CDD" id="cd17335">
    <property type="entry name" value="MFS_MFSD6"/>
    <property type="match status" value="1"/>
</dbReference>
<dbReference type="Proteomes" id="UP001235939">
    <property type="component" value="Chromosome 03"/>
</dbReference>
<dbReference type="SUPFAM" id="SSF103473">
    <property type="entry name" value="MFS general substrate transporter"/>
    <property type="match status" value="1"/>
</dbReference>
<dbReference type="InterPro" id="IPR024989">
    <property type="entry name" value="MFS_assoc_dom"/>
</dbReference>
<evidence type="ECO:0000256" key="6">
    <source>
        <dbReference type="SAM" id="Phobius"/>
    </source>
</evidence>
<dbReference type="InterPro" id="IPR020846">
    <property type="entry name" value="MFS_dom"/>
</dbReference>
<feature type="domain" description="Major facilitator superfamily (MFS) profile" evidence="7">
    <location>
        <begin position="748"/>
        <end position="975"/>
    </location>
</feature>
<dbReference type="InterPro" id="IPR036259">
    <property type="entry name" value="MFS_trans_sf"/>
</dbReference>
<dbReference type="InterPro" id="IPR012337">
    <property type="entry name" value="RNaseH-like_sf"/>
</dbReference>
<name>A0ABY6KB57_9ARAC</name>
<accession>A0ABY6KB57</accession>
<comment type="similarity">
    <text evidence="2">Belongs to the major facilitator superfamily. MFSD6 family.</text>
</comment>
<feature type="transmembrane region" description="Helical" evidence="6">
    <location>
        <begin position="421"/>
        <end position="446"/>
    </location>
</feature>
<evidence type="ECO:0000256" key="4">
    <source>
        <dbReference type="ARBA" id="ARBA00022989"/>
    </source>
</evidence>
<dbReference type="PANTHER" id="PTHR16172:SF30">
    <property type="entry name" value="SUGAR BABY, ISOFORM C"/>
    <property type="match status" value="1"/>
</dbReference>
<keyword evidence="4 6" id="KW-1133">Transmembrane helix</keyword>
<feature type="transmembrane region" description="Helical" evidence="6">
    <location>
        <begin position="814"/>
        <end position="833"/>
    </location>
</feature>
<evidence type="ECO:0000256" key="5">
    <source>
        <dbReference type="ARBA" id="ARBA00023136"/>
    </source>
</evidence>
<feature type="transmembrane region" description="Helical" evidence="6">
    <location>
        <begin position="675"/>
        <end position="695"/>
    </location>
</feature>
<dbReference type="Gene3D" id="3.30.420.10">
    <property type="entry name" value="Ribonuclease H-like superfamily/Ribonuclease H"/>
    <property type="match status" value="1"/>
</dbReference>
<feature type="transmembrane region" description="Helical" evidence="6">
    <location>
        <begin position="707"/>
        <end position="728"/>
    </location>
</feature>
<dbReference type="EMBL" id="CP092865">
    <property type="protein sequence ID" value="UYV65783.1"/>
    <property type="molecule type" value="Genomic_DNA"/>
</dbReference>
<organism evidence="8 9">
    <name type="scientific">Cordylochernes scorpioides</name>
    <dbReference type="NCBI Taxonomy" id="51811"/>
    <lineage>
        <taxon>Eukaryota</taxon>
        <taxon>Metazoa</taxon>
        <taxon>Ecdysozoa</taxon>
        <taxon>Arthropoda</taxon>
        <taxon>Chelicerata</taxon>
        <taxon>Arachnida</taxon>
        <taxon>Pseudoscorpiones</taxon>
        <taxon>Cheliferoidea</taxon>
        <taxon>Chernetidae</taxon>
        <taxon>Cordylochernes</taxon>
    </lineage>
</organism>
<feature type="transmembrane region" description="Helical" evidence="6">
    <location>
        <begin position="839"/>
        <end position="862"/>
    </location>
</feature>
<feature type="transmembrane region" description="Helical" evidence="6">
    <location>
        <begin position="904"/>
        <end position="923"/>
    </location>
</feature>
<dbReference type="PANTHER" id="PTHR16172">
    <property type="entry name" value="MAJOR FACILITATOR SUPERFAMILY DOMAIN-CONTAINING PROTEIN 6-LIKE"/>
    <property type="match status" value="1"/>
</dbReference>
<evidence type="ECO:0000313" key="9">
    <source>
        <dbReference type="Proteomes" id="UP001235939"/>
    </source>
</evidence>
<sequence length="975" mass="109915">MAYGLYVPKSLPLKQNSYYDVEQRKITNVPEPTDDTDVVPKGFLTKKIKRLKKQVLLLDEENKHFDCNGYKVTNLGNAENDTDAITVLYLRDYLGKLVTSTETLDFRFMLMEGDSITSKCEFAQHTFFLDGKMRKYRLRYENVPTDINNPGCYIVFRMDEEEEAAPEMQHFLSESHTTAYHPQCNGKVERLHRTIKAALRTHDNLAWSETLPTVLLGLRTALQEDTNLTIAKMVYGQNIRLPGEFFCETKVLPSSETFANKLQKQMESMGPRQNKVKSSYKIFVPKDLSSCSHIFLRVDKVKKSLEPPYNGPFPVLARTEKYFTICVKGRDMTVSIDRLKPAYLLGDFKSDNFVTTQPVVTRPNISERTQVPSDIKTSRSGRIIQLPIILVKPLGQFTTDEQVPLRLAGILSFLPIIGAQLGLTMTAVGIVYTTLPFMAALARPVFGTLADKFKCWKSMTIGLLSVIGGSFFFIYLVPRFTPSLMEQDFSLQVVCTANWTAGLFPRPYNSTCLRSMLASSGLQCDAECSECNIAAQHAELEYPPVSMLNSHRWIPFCQVSPTTHYRFQATLHAPRSHQSFDLTLHGFRRFGESQQIYCEYAVETLCSVRCNTSLQRCFPGSHPPAPNIYTSARFWLYFLLLVLGWEAVGVVYSISDAICFELLGDRPDHYGKQRLWGSVGWGLMGIISGLLIEFASIDRNEINYLPAYIILLVFLAINIVVVGKLRISCPQPPTNFWRNIGEVLVAPRLGLYFIAVFFIGAFIGIQWTYEFVYVEHTLGATPLLIGLAVGVQMFLGELPFFFFSGKILERIGHYLILVVSLFAFAFRYVLYSFLYSPWFILPVEIAQGPSFGLFYASMASYAKEIAPTGMEVTMQALLGSVFDLGIAVGTLLEGVAYDRYGGRMTFRAIGVISFFLGVVYFVMHWTLQPSPRKAKNVEKAPKVQLLPEAHHLLEVSTDQKMTAVTKPTNGVASLV</sequence>
<dbReference type="SUPFAM" id="SSF53098">
    <property type="entry name" value="Ribonuclease H-like"/>
    <property type="match status" value="1"/>
</dbReference>
<feature type="transmembrane region" description="Helical" evidence="6">
    <location>
        <begin position="874"/>
        <end position="892"/>
    </location>
</feature>
<evidence type="ECO:0000256" key="2">
    <source>
        <dbReference type="ARBA" id="ARBA00005241"/>
    </source>
</evidence>
<keyword evidence="5 6" id="KW-0472">Membrane</keyword>
<dbReference type="Gene3D" id="1.20.1250.20">
    <property type="entry name" value="MFS general substrate transporter like domains"/>
    <property type="match status" value="2"/>
</dbReference>
<keyword evidence="9" id="KW-1185">Reference proteome</keyword>
<feature type="transmembrane region" description="Helical" evidence="6">
    <location>
        <begin position="634"/>
        <end position="654"/>
    </location>
</feature>
<protein>
    <recommendedName>
        <fullName evidence="7">Major facilitator superfamily (MFS) profile domain-containing protein</fullName>
    </recommendedName>
</protein>
<feature type="transmembrane region" description="Helical" evidence="6">
    <location>
        <begin position="749"/>
        <end position="769"/>
    </location>
</feature>
<keyword evidence="3 6" id="KW-0812">Transmembrane</keyword>
<proteinExistence type="inferred from homology"/>
<evidence type="ECO:0000256" key="1">
    <source>
        <dbReference type="ARBA" id="ARBA00004141"/>
    </source>
</evidence>
<gene>
    <name evidence="8" type="ORF">LAZ67_3005446</name>
</gene>
<reference evidence="8 9" key="1">
    <citation type="submission" date="2022-01" db="EMBL/GenBank/DDBJ databases">
        <title>A chromosomal length assembly of Cordylochernes scorpioides.</title>
        <authorList>
            <person name="Zeh D."/>
            <person name="Zeh J."/>
        </authorList>
    </citation>
    <scope>NUCLEOTIDE SEQUENCE [LARGE SCALE GENOMIC DNA]</scope>
    <source>
        <strain evidence="8">IN4F17</strain>
        <tissue evidence="8">Whole Body</tissue>
    </source>
</reference>
<dbReference type="Pfam" id="PF12832">
    <property type="entry name" value="MFS_1_like"/>
    <property type="match status" value="1"/>
</dbReference>
<evidence type="ECO:0000313" key="8">
    <source>
        <dbReference type="EMBL" id="UYV65783.1"/>
    </source>
</evidence>
<dbReference type="InterPro" id="IPR036397">
    <property type="entry name" value="RNaseH_sf"/>
</dbReference>